<sequence>MTSWQSVAVSVFLYVAVNAKIPDYIKICKRSDPDISQCILNSIEAIRPKLAEGIPELDIPAIEPLHMPEMVISRGGAFKAIGTNITVHGASNFIIKALETDIDNIVYNASLHFPLISFDAIYDVDAKILAMPLKGKGPINANASDIEGRAVIKGHKQVEDGKTFVMFDELKLKLKMKNYQIRLENLFNGDKNLGEAVNAALNENKKELMNFMRPRAEELASKVLLERANKITRHFEYDELFPSD</sequence>
<evidence type="ECO:0000313" key="2">
    <source>
        <dbReference type="EMBL" id="BES97644.1"/>
    </source>
</evidence>
<dbReference type="InterPro" id="IPR010562">
    <property type="entry name" value="Haemolymph_juvenile_hormone-bd"/>
</dbReference>
<organism evidence="2 3">
    <name type="scientific">Nesidiocoris tenuis</name>
    <dbReference type="NCBI Taxonomy" id="355587"/>
    <lineage>
        <taxon>Eukaryota</taxon>
        <taxon>Metazoa</taxon>
        <taxon>Ecdysozoa</taxon>
        <taxon>Arthropoda</taxon>
        <taxon>Hexapoda</taxon>
        <taxon>Insecta</taxon>
        <taxon>Pterygota</taxon>
        <taxon>Neoptera</taxon>
        <taxon>Paraneoptera</taxon>
        <taxon>Hemiptera</taxon>
        <taxon>Heteroptera</taxon>
        <taxon>Panheteroptera</taxon>
        <taxon>Cimicomorpha</taxon>
        <taxon>Miridae</taxon>
        <taxon>Dicyphina</taxon>
        <taxon>Nesidiocoris</taxon>
    </lineage>
</organism>
<dbReference type="PANTHER" id="PTHR11008">
    <property type="entry name" value="PROTEIN TAKEOUT-LIKE PROTEIN"/>
    <property type="match status" value="1"/>
</dbReference>
<dbReference type="EMBL" id="AP028916">
    <property type="protein sequence ID" value="BES97644.1"/>
    <property type="molecule type" value="Genomic_DNA"/>
</dbReference>
<dbReference type="PANTHER" id="PTHR11008:SF39">
    <property type="entry name" value="CIRCADIAN CLOCK-CONTROLLED PROTEIN-LIKE PROTEIN"/>
    <property type="match status" value="1"/>
</dbReference>
<keyword evidence="1" id="KW-0732">Signal</keyword>
<dbReference type="InterPro" id="IPR038606">
    <property type="entry name" value="To_sf"/>
</dbReference>
<reference evidence="2 3" key="1">
    <citation type="submission" date="2023-09" db="EMBL/GenBank/DDBJ databases">
        <title>Nesidiocoris tenuis whole genome shotgun sequence.</title>
        <authorList>
            <person name="Shibata T."/>
            <person name="Shimoda M."/>
            <person name="Kobayashi T."/>
            <person name="Uehara T."/>
        </authorList>
    </citation>
    <scope>NUCLEOTIDE SEQUENCE [LARGE SCALE GENOMIC DNA]</scope>
    <source>
        <strain evidence="2 3">Japan</strain>
    </source>
</reference>
<dbReference type="Pfam" id="PF06585">
    <property type="entry name" value="JHBP"/>
    <property type="match status" value="1"/>
</dbReference>
<name>A0ABN7AZN8_9HEMI</name>
<evidence type="ECO:0000256" key="1">
    <source>
        <dbReference type="SAM" id="SignalP"/>
    </source>
</evidence>
<feature type="chain" id="PRO_5046576140" evidence="1">
    <location>
        <begin position="20"/>
        <end position="244"/>
    </location>
</feature>
<evidence type="ECO:0000313" key="3">
    <source>
        <dbReference type="Proteomes" id="UP001307889"/>
    </source>
</evidence>
<gene>
    <name evidence="2" type="ORF">NTJ_10459</name>
</gene>
<keyword evidence="3" id="KW-1185">Reference proteome</keyword>
<feature type="signal peptide" evidence="1">
    <location>
        <begin position="1"/>
        <end position="19"/>
    </location>
</feature>
<protein>
    <submittedName>
        <fullName evidence="2">Uncharacterized protein</fullName>
    </submittedName>
</protein>
<accession>A0ABN7AZN8</accession>
<proteinExistence type="predicted"/>
<dbReference type="Proteomes" id="UP001307889">
    <property type="component" value="Chromosome 8"/>
</dbReference>
<dbReference type="Gene3D" id="3.15.10.30">
    <property type="entry name" value="Haemolymph juvenile hormone binding protein"/>
    <property type="match status" value="1"/>
</dbReference>
<dbReference type="SMART" id="SM00700">
    <property type="entry name" value="JHBP"/>
    <property type="match status" value="1"/>
</dbReference>